<dbReference type="GO" id="GO:0006874">
    <property type="term" value="P:intracellular calcium ion homeostasis"/>
    <property type="evidence" value="ECO:0007669"/>
    <property type="project" value="TreeGrafter"/>
</dbReference>
<feature type="domain" description="Sodium/calcium exchanger membrane region" evidence="6">
    <location>
        <begin position="183"/>
        <end position="323"/>
    </location>
</feature>
<feature type="transmembrane region" description="Helical" evidence="5">
    <location>
        <begin position="74"/>
        <end position="95"/>
    </location>
</feature>
<keyword evidence="4 5" id="KW-0472">Membrane</keyword>
<dbReference type="InterPro" id="IPR044880">
    <property type="entry name" value="NCX_ion-bd_dom_sf"/>
</dbReference>
<keyword evidence="3 5" id="KW-1133">Transmembrane helix</keyword>
<evidence type="ECO:0000256" key="3">
    <source>
        <dbReference type="ARBA" id="ARBA00022989"/>
    </source>
</evidence>
<evidence type="ECO:0000256" key="5">
    <source>
        <dbReference type="SAM" id="Phobius"/>
    </source>
</evidence>
<feature type="transmembrane region" description="Helical" evidence="5">
    <location>
        <begin position="179"/>
        <end position="203"/>
    </location>
</feature>
<protein>
    <recommendedName>
        <fullName evidence="6">Sodium/calcium exchanger membrane region domain-containing protein</fullName>
    </recommendedName>
</protein>
<organism evidence="7 8">
    <name type="scientific">Candidatus Saganbacteria bacterium CG08_land_8_20_14_0_20_45_16</name>
    <dbReference type="NCBI Taxonomy" id="2014293"/>
    <lineage>
        <taxon>Bacteria</taxon>
        <taxon>Bacillati</taxon>
        <taxon>Saganbacteria</taxon>
    </lineage>
</organism>
<feature type="transmembrane region" description="Helical" evidence="5">
    <location>
        <begin position="280"/>
        <end position="299"/>
    </location>
</feature>
<dbReference type="InterPro" id="IPR004837">
    <property type="entry name" value="NaCa_Exmemb"/>
</dbReference>
<evidence type="ECO:0000313" key="8">
    <source>
        <dbReference type="Proteomes" id="UP000231343"/>
    </source>
</evidence>
<reference evidence="7 8" key="1">
    <citation type="submission" date="2017-09" db="EMBL/GenBank/DDBJ databases">
        <title>Depth-based differentiation of microbial function through sediment-hosted aquifers and enrichment of novel symbionts in the deep terrestrial subsurface.</title>
        <authorList>
            <person name="Probst A.J."/>
            <person name="Ladd B."/>
            <person name="Jarett J.K."/>
            <person name="Geller-Mcgrath D.E."/>
            <person name="Sieber C.M."/>
            <person name="Emerson J.B."/>
            <person name="Anantharaman K."/>
            <person name="Thomas B.C."/>
            <person name="Malmstrom R."/>
            <person name="Stieglmeier M."/>
            <person name="Klingl A."/>
            <person name="Woyke T."/>
            <person name="Ryan C.M."/>
            <person name="Banfield J.F."/>
        </authorList>
    </citation>
    <scope>NUCLEOTIDE SEQUENCE [LARGE SCALE GENOMIC DNA]</scope>
    <source>
        <strain evidence="7">CG08_land_8_20_14_0_20_45_16</strain>
    </source>
</reference>
<keyword evidence="2 5" id="KW-0812">Transmembrane</keyword>
<evidence type="ECO:0000256" key="2">
    <source>
        <dbReference type="ARBA" id="ARBA00022692"/>
    </source>
</evidence>
<feature type="transmembrane region" description="Helical" evidence="5">
    <location>
        <begin position="6"/>
        <end position="23"/>
    </location>
</feature>
<dbReference type="EMBL" id="PEYM01000048">
    <property type="protein sequence ID" value="PIS30795.1"/>
    <property type="molecule type" value="Genomic_DNA"/>
</dbReference>
<feature type="transmembrane region" description="Helical" evidence="5">
    <location>
        <begin position="135"/>
        <end position="158"/>
    </location>
</feature>
<dbReference type="GO" id="GO:0008273">
    <property type="term" value="F:calcium, potassium:sodium antiporter activity"/>
    <property type="evidence" value="ECO:0007669"/>
    <property type="project" value="TreeGrafter"/>
</dbReference>
<evidence type="ECO:0000256" key="4">
    <source>
        <dbReference type="ARBA" id="ARBA00023136"/>
    </source>
</evidence>
<feature type="domain" description="Sodium/calcium exchanger membrane region" evidence="6">
    <location>
        <begin position="5"/>
        <end position="156"/>
    </location>
</feature>
<evidence type="ECO:0000259" key="6">
    <source>
        <dbReference type="Pfam" id="PF01699"/>
    </source>
</evidence>
<comment type="subcellular location">
    <subcellularLocation>
        <location evidence="1">Membrane</location>
        <topology evidence="1">Multi-pass membrane protein</topology>
    </subcellularLocation>
</comment>
<feature type="transmembrane region" description="Helical" evidence="5">
    <location>
        <begin position="107"/>
        <end position="129"/>
    </location>
</feature>
<dbReference type="AlphaFoldDB" id="A0A2H0Y0Q6"/>
<dbReference type="GO" id="GO:0005262">
    <property type="term" value="F:calcium channel activity"/>
    <property type="evidence" value="ECO:0007669"/>
    <property type="project" value="TreeGrafter"/>
</dbReference>
<sequence>MLLVWLKFLICALAIFGAGYKLTKYGDALAEKTGLCRAWVGLVLLAAVTSLPELANSISAVTLTHLPDLAIGDLLGACMMNMFSLALLGLIWGFFKKDTFFSAPKKGNLYSTLFGTIILLLVAAAFFAGRLGLDFSLWGISVFSVIILVVYLVSLYLLQQHRDGDDGGAEKIYADLSLTRIYVVLGVAAGVVVLAGCWLPFIGAEIVTVMGWGKTFVAVLFLAIATTLPELTVSFSALRLGQVGMSIGNLVGSNVFDVSLIFLVDVLYRQGSLYSAVSPAMLYVALIGALLMGIFYLAMRKGSRSQLPAVLIIVIYLFSLFWLF</sequence>
<name>A0A2H0Y0Q6_UNCSA</name>
<dbReference type="Proteomes" id="UP000231343">
    <property type="component" value="Unassembled WGS sequence"/>
</dbReference>
<evidence type="ECO:0000313" key="7">
    <source>
        <dbReference type="EMBL" id="PIS30795.1"/>
    </source>
</evidence>
<evidence type="ECO:0000256" key="1">
    <source>
        <dbReference type="ARBA" id="ARBA00004141"/>
    </source>
</evidence>
<dbReference type="InterPro" id="IPR004481">
    <property type="entry name" value="K/Na/Ca-exchanger"/>
</dbReference>
<proteinExistence type="predicted"/>
<feature type="transmembrane region" description="Helical" evidence="5">
    <location>
        <begin position="215"/>
        <end position="238"/>
    </location>
</feature>
<dbReference type="Gene3D" id="1.20.1420.30">
    <property type="entry name" value="NCX, central ion-binding region"/>
    <property type="match status" value="1"/>
</dbReference>
<dbReference type="PANTHER" id="PTHR10846:SF8">
    <property type="entry name" value="INNER MEMBRANE PROTEIN YRBG"/>
    <property type="match status" value="1"/>
</dbReference>
<feature type="transmembrane region" description="Helical" evidence="5">
    <location>
        <begin position="306"/>
        <end position="323"/>
    </location>
</feature>
<dbReference type="PANTHER" id="PTHR10846">
    <property type="entry name" value="SODIUM/POTASSIUM/CALCIUM EXCHANGER"/>
    <property type="match status" value="1"/>
</dbReference>
<dbReference type="Pfam" id="PF01699">
    <property type="entry name" value="Na_Ca_ex"/>
    <property type="match status" value="2"/>
</dbReference>
<gene>
    <name evidence="7" type="ORF">COT42_02305</name>
</gene>
<dbReference type="GO" id="GO:0005886">
    <property type="term" value="C:plasma membrane"/>
    <property type="evidence" value="ECO:0007669"/>
    <property type="project" value="TreeGrafter"/>
</dbReference>
<accession>A0A2H0Y0Q6</accession>
<feature type="transmembrane region" description="Helical" evidence="5">
    <location>
        <begin position="250"/>
        <end position="268"/>
    </location>
</feature>
<comment type="caution">
    <text evidence="7">The sequence shown here is derived from an EMBL/GenBank/DDBJ whole genome shotgun (WGS) entry which is preliminary data.</text>
</comment>
<feature type="transmembrane region" description="Helical" evidence="5">
    <location>
        <begin position="35"/>
        <end position="54"/>
    </location>
</feature>